<keyword evidence="6" id="KW-0239">DNA-directed DNA polymerase</keyword>
<dbReference type="GO" id="GO:0009360">
    <property type="term" value="C:DNA polymerase III complex"/>
    <property type="evidence" value="ECO:0007669"/>
    <property type="project" value="InterPro"/>
</dbReference>
<comment type="catalytic activity">
    <reaction evidence="7">
        <text>DNA(n) + a 2'-deoxyribonucleoside 5'-triphosphate = DNA(n+1) + diphosphate</text>
        <dbReference type="Rhea" id="RHEA:22508"/>
        <dbReference type="Rhea" id="RHEA-COMP:17339"/>
        <dbReference type="Rhea" id="RHEA-COMP:17340"/>
        <dbReference type="ChEBI" id="CHEBI:33019"/>
        <dbReference type="ChEBI" id="CHEBI:61560"/>
        <dbReference type="ChEBI" id="CHEBI:173112"/>
        <dbReference type="EC" id="2.7.7.7"/>
    </reaction>
</comment>
<dbReference type="Pfam" id="PF13177">
    <property type="entry name" value="DNA_pol3_delta2"/>
    <property type="match status" value="1"/>
</dbReference>
<keyword evidence="4" id="KW-0548">Nucleotidyltransferase</keyword>
<dbReference type="EC" id="2.7.7.7" evidence="1"/>
<evidence type="ECO:0000256" key="4">
    <source>
        <dbReference type="ARBA" id="ARBA00022695"/>
    </source>
</evidence>
<dbReference type="GO" id="GO:0003887">
    <property type="term" value="F:DNA-directed DNA polymerase activity"/>
    <property type="evidence" value="ECO:0007669"/>
    <property type="project" value="UniProtKB-KW"/>
</dbReference>
<evidence type="ECO:0000256" key="7">
    <source>
        <dbReference type="ARBA" id="ARBA00049244"/>
    </source>
</evidence>
<comment type="caution">
    <text evidence="9">The sequence shown here is derived from an EMBL/GenBank/DDBJ whole genome shotgun (WGS) entry which is preliminary data.</text>
</comment>
<evidence type="ECO:0000256" key="5">
    <source>
        <dbReference type="ARBA" id="ARBA00022705"/>
    </source>
</evidence>
<evidence type="ECO:0000313" key="9">
    <source>
        <dbReference type="EMBL" id="RCX18281.1"/>
    </source>
</evidence>
<reference evidence="9 10" key="1">
    <citation type="submission" date="2018-07" db="EMBL/GenBank/DDBJ databases">
        <title>Genomic Encyclopedia of Type Strains, Phase IV (KMG-IV): sequencing the most valuable type-strain genomes for metagenomic binning, comparative biology and taxonomic classification.</title>
        <authorList>
            <person name="Goeker M."/>
        </authorList>
    </citation>
    <scope>NUCLEOTIDE SEQUENCE [LARGE SCALE GENOMIC DNA]</scope>
    <source>
        <strain evidence="9 10">DSM 27016</strain>
    </source>
</reference>
<evidence type="ECO:0000256" key="1">
    <source>
        <dbReference type="ARBA" id="ARBA00012417"/>
    </source>
</evidence>
<dbReference type="PANTHER" id="PTHR11669:SF8">
    <property type="entry name" value="DNA POLYMERASE III SUBUNIT DELTA"/>
    <property type="match status" value="1"/>
</dbReference>
<dbReference type="AlphaFoldDB" id="A0A369BA52"/>
<evidence type="ECO:0000256" key="2">
    <source>
        <dbReference type="ARBA" id="ARBA00014363"/>
    </source>
</evidence>
<evidence type="ECO:0000313" key="10">
    <source>
        <dbReference type="Proteomes" id="UP000253034"/>
    </source>
</evidence>
<evidence type="ECO:0000256" key="6">
    <source>
        <dbReference type="ARBA" id="ARBA00022932"/>
    </source>
</evidence>
<keyword evidence="5" id="KW-0235">DNA replication</keyword>
<dbReference type="RefSeq" id="WP_114296834.1">
    <property type="nucleotide sequence ID" value="NZ_QPJT01000005.1"/>
</dbReference>
<dbReference type="Gene3D" id="3.40.50.300">
    <property type="entry name" value="P-loop containing nucleotide triphosphate hydrolases"/>
    <property type="match status" value="1"/>
</dbReference>
<keyword evidence="10" id="KW-1185">Reference proteome</keyword>
<dbReference type="PANTHER" id="PTHR11669">
    <property type="entry name" value="REPLICATION FACTOR C / DNA POLYMERASE III GAMMA-TAU SUBUNIT"/>
    <property type="match status" value="1"/>
</dbReference>
<dbReference type="Proteomes" id="UP000253034">
    <property type="component" value="Unassembled WGS sequence"/>
</dbReference>
<evidence type="ECO:0000259" key="8">
    <source>
        <dbReference type="Pfam" id="PF09115"/>
    </source>
</evidence>
<dbReference type="GO" id="GO:0003677">
    <property type="term" value="F:DNA binding"/>
    <property type="evidence" value="ECO:0007669"/>
    <property type="project" value="InterPro"/>
</dbReference>
<dbReference type="Pfam" id="PF09115">
    <property type="entry name" value="DNApol3-delta_C"/>
    <property type="match status" value="1"/>
</dbReference>
<dbReference type="InterPro" id="IPR015199">
    <property type="entry name" value="DNA_pol_III_delta_C"/>
</dbReference>
<dbReference type="GO" id="GO:0006261">
    <property type="term" value="P:DNA-templated DNA replication"/>
    <property type="evidence" value="ECO:0007669"/>
    <property type="project" value="TreeGrafter"/>
</dbReference>
<dbReference type="OrthoDB" id="9810148at2"/>
<keyword evidence="3" id="KW-0808">Transferase</keyword>
<sequence>MSFNNITGQREVIDGLAFSIKNDRVAHAYVFTGPKGIGKRTVAKLFAGMLLCTCRTDMASCANCPSCSTYMEGSNPDFFVIERENSAIGIEEIRGIQSSILVKPLYSEKKVYVIADAENMTVQAQNCLLKILEEPPPYAVIILTASNYKALMETIRSRTLRYNFRKNTPQEVRTVLADRLGENNPRLDFLAAYADGVIGAALQIADSEEFASLRDSAVDVFMRLSAKASLSGVFREYDFFESNKESANVIFDAMLLFCRDLLVYKNTGKENMLINSDKRDIILNSAHKFTSQKLVNSIEEIEKARRSIAQNASFQLSVEVMLMKLQEEYS</sequence>
<proteinExistence type="predicted"/>
<evidence type="ECO:0000256" key="3">
    <source>
        <dbReference type="ARBA" id="ARBA00022679"/>
    </source>
</evidence>
<organism evidence="9 10">
    <name type="scientific">Anaerobacterium chartisolvens</name>
    <dbReference type="NCBI Taxonomy" id="1297424"/>
    <lineage>
        <taxon>Bacteria</taxon>
        <taxon>Bacillati</taxon>
        <taxon>Bacillota</taxon>
        <taxon>Clostridia</taxon>
        <taxon>Eubacteriales</taxon>
        <taxon>Oscillospiraceae</taxon>
        <taxon>Anaerobacterium</taxon>
    </lineage>
</organism>
<accession>A0A369BA52</accession>
<protein>
    <recommendedName>
        <fullName evidence="2">DNA polymerase III subunit delta'</fullName>
        <ecNumber evidence="1">2.7.7.7</ecNumber>
    </recommendedName>
</protein>
<dbReference type="EMBL" id="QPJT01000005">
    <property type="protein sequence ID" value="RCX18281.1"/>
    <property type="molecule type" value="Genomic_DNA"/>
</dbReference>
<dbReference type="InterPro" id="IPR050238">
    <property type="entry name" value="DNA_Rep/Repair_Clamp_Loader"/>
</dbReference>
<feature type="domain" description="DNA polymerase III delta subunit C-terminal" evidence="8">
    <location>
        <begin position="239"/>
        <end position="325"/>
    </location>
</feature>
<gene>
    <name evidence="9" type="ORF">DFR58_10540</name>
</gene>
<dbReference type="SUPFAM" id="SSF52540">
    <property type="entry name" value="P-loop containing nucleoside triphosphate hydrolases"/>
    <property type="match status" value="1"/>
</dbReference>
<name>A0A369BA52_9FIRM</name>
<dbReference type="InterPro" id="IPR027417">
    <property type="entry name" value="P-loop_NTPase"/>
</dbReference>